<reference evidence="16" key="3">
    <citation type="submission" date="2025-08" db="UniProtKB">
        <authorList>
            <consortium name="Ensembl"/>
        </authorList>
    </citation>
    <scope>IDENTIFICATION</scope>
</reference>
<proteinExistence type="predicted"/>
<evidence type="ECO:0000259" key="15">
    <source>
        <dbReference type="PROSITE" id="PS50287"/>
    </source>
</evidence>
<evidence type="ECO:0000313" key="17">
    <source>
        <dbReference type="Proteomes" id="UP000265140"/>
    </source>
</evidence>
<evidence type="ECO:0000256" key="3">
    <source>
        <dbReference type="ARBA" id="ARBA00022525"/>
    </source>
</evidence>
<keyword evidence="10" id="KW-0325">Glycoprotein</keyword>
<dbReference type="GeneID" id="105023005"/>
<evidence type="ECO:0000256" key="7">
    <source>
        <dbReference type="ARBA" id="ARBA00022989"/>
    </source>
</evidence>
<keyword evidence="7 13" id="KW-1133">Transmembrane helix</keyword>
<dbReference type="GeneTree" id="ENSGT00940000157963"/>
<feature type="chain" id="PRO_5044211112" description="SRCR domain-containing protein" evidence="14">
    <location>
        <begin position="21"/>
        <end position="1279"/>
    </location>
</feature>
<feature type="domain" description="SRCR" evidence="15">
    <location>
        <begin position="818"/>
        <end position="946"/>
    </location>
</feature>
<sequence length="1279" mass="142850">MWFLLLLIYASSKQLPAIQGQRLVLRNGSGPCEGKITIYKGAWGMVGTQKWNKTNENVICKSIGCGESKHSIDYYYSTKVKNEIPVWMDEVECKGNEENLWDCAFPGWGIATHKTLITKKITCSDKIDLYLESEPGYECAGAVKYNRTSTSGLTTTGYFCHSKWDKKHANSVCKHLRCGESKRLPLPGTFSKSDNNAESKRIQCSGDDTEHLWQCDLKDDVKCTEHVAVICSEHFNLRLKGERNACVGNLEVEVDDDWIPVCQSKNATQILTEFTPATICKNMGCGTPLSNDQIQCVDNQNITLNCSDQISTVLLVNGNVESKCFGSVHFNISRNKTNTMEAVCYDNWNKENANVVCKELGCGEVISFREDYQYKDGKYQKVDCKISDTSLWHCLAMHKPKKCKTAYVICSGSVDVRLSDGPGRCAGRVEIQYENTWKSVKTSNWKAENSKVMCSHLGCGYDKVPGDQFIEGKSPVMTQELTCDSTSKSISQCIKQKETKKNEKNVKNQMLVCEGHKLVFLMGNSSCSGTVGIEQNEKGYWLSNDTWHHETATVVCKQMHCGNATKAAFVNVDTAEEILNRWNHSYDCSSTEKSLFECKESSSAGKSMAYVECSGYKTVGLIPKGECWGKVEVCIEGECGGVCEDAWDEFRSNKLCEELGCGVSVGSPSDLKRQPGVTISSIHIPQNKVTNQSNMVRNDGSYCQDRPAYVFCSGSVKAMLQDNRDTCSGNLQLFYQGDWRFVCNNALKHQNVKNTICQELGCGNATDLIPFFNSPAQWTGNDVASLTCETNSLSECKVIVEKTQCERIGLRCSGWKRMMLVKGKGACEGQVVMYDSTIVAAVSSHNWTKEEAGVLCRSLGCGDYKNHSAKENPGDIEFSCKYKPNRRNNWDCEINEKPTENMMVYVECDDAFSVTQSYHCTGQVILNGMEVCADNWDEWHSKITCSDRQCGSSVQYTEVPPGQTGRGQVFVSCMGTESYLGQCKTAKGTCKKVVSVSCTDAVHINFTETCGGKIQVFHKGIREYVCPLSTLSSKEAVMLCEETKCGKAQRITQNRYYEEKLKPATLKCYDNETSLKFCLQRTECKETESAEIYCSGYTFPDSRSPNNLIIGLSLAAFALVMIIIFVLFLRQRFVNRVMSRFSKRKESAFESGDYEDVETNEMLGSMEMRDVKQHGSDIVGEKENGRRSVASSQSYDDIEEERAVTQPSTRGRDGTGSPVEEAGPAPCNEHVTYEVEEDSQESYDDILSETREEVADVHERPKPIDLEIHDDEDYLEPDG</sequence>
<dbReference type="GO" id="GO:0016020">
    <property type="term" value="C:membrane"/>
    <property type="evidence" value="ECO:0007669"/>
    <property type="project" value="UniProtKB-SubCell"/>
</dbReference>
<feature type="domain" description="SRCR" evidence="15">
    <location>
        <begin position="518"/>
        <end position="624"/>
    </location>
</feature>
<feature type="compositionally biased region" description="Basic and acidic residues" evidence="12">
    <location>
        <begin position="1252"/>
        <end position="1267"/>
    </location>
</feature>
<evidence type="ECO:0000256" key="4">
    <source>
        <dbReference type="ARBA" id="ARBA00022692"/>
    </source>
</evidence>
<evidence type="ECO:0000256" key="11">
    <source>
        <dbReference type="PROSITE-ProRule" id="PRU00196"/>
    </source>
</evidence>
<evidence type="ECO:0000256" key="6">
    <source>
        <dbReference type="ARBA" id="ARBA00022737"/>
    </source>
</evidence>
<dbReference type="InParanoid" id="A0A3P8Y4V1"/>
<feature type="disulfide bond" evidence="11">
    <location>
        <begin position="93"/>
        <end position="103"/>
    </location>
</feature>
<feature type="domain" description="SRCR" evidence="15">
    <location>
        <begin position="237"/>
        <end position="290"/>
    </location>
</feature>
<feature type="signal peptide" evidence="14">
    <location>
        <begin position="1"/>
        <end position="20"/>
    </location>
</feature>
<dbReference type="RefSeq" id="XP_019906988.2">
    <property type="nucleotide sequence ID" value="XM_020051429.2"/>
</dbReference>
<protein>
    <recommendedName>
        <fullName evidence="15">SRCR domain-containing protein</fullName>
    </recommendedName>
</protein>
<feature type="compositionally biased region" description="Acidic residues" evidence="12">
    <location>
        <begin position="1268"/>
        <end position="1279"/>
    </location>
</feature>
<dbReference type="KEGG" id="els:105023005"/>
<dbReference type="PANTHER" id="PTHR19331">
    <property type="entry name" value="SCAVENGER RECEPTOR DOMAIN-CONTAINING"/>
    <property type="match status" value="1"/>
</dbReference>
<dbReference type="OMA" id="NIWACEK"/>
<dbReference type="Proteomes" id="UP000265140">
    <property type="component" value="Chromosome 12"/>
</dbReference>
<feature type="domain" description="SRCR" evidence="15">
    <location>
        <begin position="131"/>
        <end position="232"/>
    </location>
</feature>
<keyword evidence="6" id="KW-0677">Repeat</keyword>
<dbReference type="SUPFAM" id="SSF56487">
    <property type="entry name" value="SRCR-like"/>
    <property type="match status" value="11"/>
</dbReference>
<comment type="subcellular location">
    <subcellularLocation>
        <location evidence="1">Membrane</location>
        <topology evidence="1">Single-pass membrane protein</topology>
    </subcellularLocation>
    <subcellularLocation>
        <location evidence="2">Secreted</location>
    </subcellularLocation>
</comment>
<reference evidence="16" key="2">
    <citation type="submission" date="2020-02" db="EMBL/GenBank/DDBJ databases">
        <title>Esox lucius (northern pike) genome, fEsoLuc1, primary haplotype.</title>
        <authorList>
            <person name="Myers G."/>
            <person name="Karagic N."/>
            <person name="Meyer A."/>
            <person name="Pippel M."/>
            <person name="Reichard M."/>
            <person name="Winkler S."/>
            <person name="Tracey A."/>
            <person name="Sims Y."/>
            <person name="Howe K."/>
            <person name="Rhie A."/>
            <person name="Formenti G."/>
            <person name="Durbin R."/>
            <person name="Fedrigo O."/>
            <person name="Jarvis E.D."/>
        </authorList>
    </citation>
    <scope>NUCLEOTIDE SEQUENCE [LARGE SCALE GENOMIC DNA]</scope>
</reference>
<feature type="domain" description="SRCR" evidence="15">
    <location>
        <begin position="616"/>
        <end position="662"/>
    </location>
</feature>
<feature type="disulfide bond" evidence="11">
    <location>
        <begin position="483"/>
        <end position="493"/>
    </location>
</feature>
<feature type="disulfide bond" evidence="11">
    <location>
        <begin position="384"/>
        <end position="394"/>
    </location>
</feature>
<evidence type="ECO:0000256" key="1">
    <source>
        <dbReference type="ARBA" id="ARBA00004167"/>
    </source>
</evidence>
<dbReference type="SMART" id="SM00202">
    <property type="entry name" value="SR"/>
    <property type="match status" value="7"/>
</dbReference>
<keyword evidence="9 11" id="KW-1015">Disulfide bond</keyword>
<name>A0A3P8Y4V1_ESOLU</name>
<dbReference type="AlphaFoldDB" id="A0A3P8Y4V1"/>
<evidence type="ECO:0000256" key="8">
    <source>
        <dbReference type="ARBA" id="ARBA00023136"/>
    </source>
</evidence>
<dbReference type="InterPro" id="IPR001190">
    <property type="entry name" value="SRCR"/>
</dbReference>
<evidence type="ECO:0000256" key="14">
    <source>
        <dbReference type="SAM" id="SignalP"/>
    </source>
</evidence>
<evidence type="ECO:0000313" key="16">
    <source>
        <dbReference type="Ensembl" id="ENSELUP00000011653.2"/>
    </source>
</evidence>
<keyword evidence="5 14" id="KW-0732">Signal</keyword>
<keyword evidence="3" id="KW-0964">Secreted</keyword>
<feature type="compositionally biased region" description="Basic and acidic residues" evidence="12">
    <location>
        <begin position="1172"/>
        <end position="1186"/>
    </location>
</feature>
<evidence type="ECO:0000256" key="12">
    <source>
        <dbReference type="SAM" id="MobiDB-lite"/>
    </source>
</evidence>
<keyword evidence="4 13" id="KW-0812">Transmembrane</keyword>
<feature type="domain" description="SRCR" evidence="15">
    <location>
        <begin position="23"/>
        <end position="140"/>
    </location>
</feature>
<dbReference type="FunFam" id="3.10.250.10:FF:000016">
    <property type="entry name" value="Scavenger receptor cysteine-rich protein type 12"/>
    <property type="match status" value="1"/>
</dbReference>
<evidence type="ECO:0000256" key="2">
    <source>
        <dbReference type="ARBA" id="ARBA00004613"/>
    </source>
</evidence>
<organism evidence="16 17">
    <name type="scientific">Esox lucius</name>
    <name type="common">Northern pike</name>
    <dbReference type="NCBI Taxonomy" id="8010"/>
    <lineage>
        <taxon>Eukaryota</taxon>
        <taxon>Metazoa</taxon>
        <taxon>Chordata</taxon>
        <taxon>Craniata</taxon>
        <taxon>Vertebrata</taxon>
        <taxon>Euteleostomi</taxon>
        <taxon>Actinopterygii</taxon>
        <taxon>Neopterygii</taxon>
        <taxon>Teleostei</taxon>
        <taxon>Protacanthopterygii</taxon>
        <taxon>Esociformes</taxon>
        <taxon>Esocidae</taxon>
        <taxon>Esox</taxon>
    </lineage>
</organism>
<feature type="domain" description="SRCR" evidence="15">
    <location>
        <begin position="313"/>
        <end position="411"/>
    </location>
</feature>
<accession>A0A3P8Y4V1</accession>
<dbReference type="OrthoDB" id="8934573at2759"/>
<dbReference type="PANTHER" id="PTHR19331:SF22">
    <property type="entry name" value="DELETED IN MALIGNANT BRAIN TUMORS 1 PROTEIN"/>
    <property type="match status" value="1"/>
</dbReference>
<dbReference type="PROSITE" id="PS50287">
    <property type="entry name" value="SRCR_2"/>
    <property type="match status" value="10"/>
</dbReference>
<dbReference type="RefSeq" id="XP_012991778.2">
    <property type="nucleotide sequence ID" value="XM_013136324.3"/>
</dbReference>
<keyword evidence="8 13" id="KW-0472">Membrane</keyword>
<feature type="domain" description="SRCR" evidence="15">
    <location>
        <begin position="996"/>
        <end position="1095"/>
    </location>
</feature>
<feature type="disulfide bond" evidence="11">
    <location>
        <begin position="1068"/>
        <end position="1078"/>
    </location>
</feature>
<feature type="domain" description="SRCR" evidence="15">
    <location>
        <begin position="718"/>
        <end position="813"/>
    </location>
</feature>
<dbReference type="Ensembl" id="ENSELUT00000000095.3">
    <property type="protein sequence ID" value="ENSELUP00000011653.2"/>
    <property type="gene ID" value="ENSELUG00000011978.3"/>
</dbReference>
<dbReference type="Pfam" id="PF00530">
    <property type="entry name" value="SRCR"/>
    <property type="match status" value="9"/>
</dbReference>
<keyword evidence="17" id="KW-1185">Reference proteome</keyword>
<feature type="transmembrane region" description="Helical" evidence="13">
    <location>
        <begin position="1108"/>
        <end position="1129"/>
    </location>
</feature>
<feature type="region of interest" description="Disordered" evidence="12">
    <location>
        <begin position="1172"/>
        <end position="1229"/>
    </location>
</feature>
<reference evidence="16" key="4">
    <citation type="submission" date="2025-09" db="UniProtKB">
        <authorList>
            <consortium name="Ensembl"/>
        </authorList>
    </citation>
    <scope>IDENTIFICATION</scope>
</reference>
<dbReference type="PRINTS" id="PR00258">
    <property type="entry name" value="SPERACTRCPTR"/>
</dbReference>
<evidence type="ECO:0000256" key="5">
    <source>
        <dbReference type="ARBA" id="ARBA00022729"/>
    </source>
</evidence>
<evidence type="ECO:0000256" key="10">
    <source>
        <dbReference type="ARBA" id="ARBA00023180"/>
    </source>
</evidence>
<dbReference type="InterPro" id="IPR036772">
    <property type="entry name" value="SRCR-like_dom_sf"/>
</dbReference>
<dbReference type="Bgee" id="ENSELUG00000011978">
    <property type="expression patterns" value="Expressed in head kidney and 10 other cell types or tissues"/>
</dbReference>
<dbReference type="Gene3D" id="3.10.250.10">
    <property type="entry name" value="SRCR-like domain"/>
    <property type="match status" value="11"/>
</dbReference>
<evidence type="ECO:0000256" key="13">
    <source>
        <dbReference type="SAM" id="Phobius"/>
    </source>
</evidence>
<feature type="domain" description="SRCR" evidence="15">
    <location>
        <begin position="416"/>
        <end position="514"/>
    </location>
</feature>
<feature type="disulfide bond" evidence="11">
    <location>
        <begin position="588"/>
        <end position="598"/>
    </location>
</feature>
<feature type="region of interest" description="Disordered" evidence="12">
    <location>
        <begin position="1252"/>
        <end position="1279"/>
    </location>
</feature>
<reference evidence="17" key="1">
    <citation type="journal article" date="2014" name="PLoS ONE">
        <title>The genome and linkage map of the northern pike (Esox lucius): conserved synteny revealed between the salmonid sister group and the Neoteleostei.</title>
        <authorList>
            <person name="Rondeau E.B."/>
            <person name="Minkley D.R."/>
            <person name="Leong J.S."/>
            <person name="Messmer A.M."/>
            <person name="Jantzen J.R."/>
            <person name="von Schalburg K.R."/>
            <person name="Lemon C."/>
            <person name="Bird N.H."/>
            <person name="Koop B.F."/>
        </authorList>
    </citation>
    <scope>NUCLEOTIDE SEQUENCE</scope>
</reference>
<comment type="caution">
    <text evidence="11">Lacks conserved residue(s) required for the propagation of feature annotation.</text>
</comment>
<evidence type="ECO:0000256" key="9">
    <source>
        <dbReference type="ARBA" id="ARBA00023157"/>
    </source>
</evidence>